<proteinExistence type="predicted"/>
<evidence type="ECO:0000313" key="4">
    <source>
        <dbReference type="Proteomes" id="UP000326565"/>
    </source>
</evidence>
<dbReference type="AlphaFoldDB" id="A0A5N5X105"/>
<evidence type="ECO:0000259" key="2">
    <source>
        <dbReference type="PROSITE" id="PS50835"/>
    </source>
</evidence>
<dbReference type="PROSITE" id="PS50835">
    <property type="entry name" value="IG_LIKE"/>
    <property type="match status" value="1"/>
</dbReference>
<sequence>MSTYQHIGFPDSRSTPTHHVPHRGPTIKWNIIAETHVLLGLQHQVNLGYIPELGIVDAPSGPPSSLKCSYSSSPSCPTFLWQRDTN</sequence>
<evidence type="ECO:0000313" key="3">
    <source>
        <dbReference type="EMBL" id="KAB8073174.1"/>
    </source>
</evidence>
<dbReference type="Proteomes" id="UP000326565">
    <property type="component" value="Unassembled WGS sequence"/>
</dbReference>
<reference evidence="3 4" key="1">
    <citation type="submission" date="2019-04" db="EMBL/GenBank/DDBJ databases">
        <title>Friends and foes A comparative genomics study of 23 Aspergillus species from section Flavi.</title>
        <authorList>
            <consortium name="DOE Joint Genome Institute"/>
            <person name="Kjaerbolling I."/>
            <person name="Vesth T."/>
            <person name="Frisvad J.C."/>
            <person name="Nybo J.L."/>
            <person name="Theobald S."/>
            <person name="Kildgaard S."/>
            <person name="Isbrandt T."/>
            <person name="Kuo A."/>
            <person name="Sato A."/>
            <person name="Lyhne E.K."/>
            <person name="Kogle M.E."/>
            <person name="Wiebenga A."/>
            <person name="Kun R.S."/>
            <person name="Lubbers R.J."/>
            <person name="Makela M.R."/>
            <person name="Barry K."/>
            <person name="Chovatia M."/>
            <person name="Clum A."/>
            <person name="Daum C."/>
            <person name="Haridas S."/>
            <person name="He G."/>
            <person name="LaButti K."/>
            <person name="Lipzen A."/>
            <person name="Mondo S."/>
            <person name="Riley R."/>
            <person name="Salamov A."/>
            <person name="Simmons B.A."/>
            <person name="Magnuson J.K."/>
            <person name="Henrissat B."/>
            <person name="Mortensen U.H."/>
            <person name="Larsen T.O."/>
            <person name="Devries R.P."/>
            <person name="Grigoriev I.V."/>
            <person name="Machida M."/>
            <person name="Baker S.E."/>
            <person name="Andersen M.R."/>
        </authorList>
    </citation>
    <scope>NUCLEOTIDE SEQUENCE [LARGE SCALE GENOMIC DNA]</scope>
    <source>
        <strain evidence="3 4">CBS 151.66</strain>
    </source>
</reference>
<protein>
    <recommendedName>
        <fullName evidence="2">Ig-like domain-containing protein</fullName>
    </recommendedName>
</protein>
<name>A0A5N5X105_9EURO</name>
<gene>
    <name evidence="3" type="ORF">BDV29DRAFT_175994</name>
</gene>
<evidence type="ECO:0000256" key="1">
    <source>
        <dbReference type="SAM" id="MobiDB-lite"/>
    </source>
</evidence>
<feature type="non-terminal residue" evidence="3">
    <location>
        <position position="86"/>
    </location>
</feature>
<dbReference type="EMBL" id="ML732232">
    <property type="protein sequence ID" value="KAB8073174.1"/>
    <property type="molecule type" value="Genomic_DNA"/>
</dbReference>
<feature type="domain" description="Ig-like" evidence="2">
    <location>
        <begin position="51"/>
        <end position="86"/>
    </location>
</feature>
<dbReference type="InterPro" id="IPR007110">
    <property type="entry name" value="Ig-like_dom"/>
</dbReference>
<keyword evidence="4" id="KW-1185">Reference proteome</keyword>
<accession>A0A5N5X105</accession>
<organism evidence="3 4">
    <name type="scientific">Aspergillus leporis</name>
    <dbReference type="NCBI Taxonomy" id="41062"/>
    <lineage>
        <taxon>Eukaryota</taxon>
        <taxon>Fungi</taxon>
        <taxon>Dikarya</taxon>
        <taxon>Ascomycota</taxon>
        <taxon>Pezizomycotina</taxon>
        <taxon>Eurotiomycetes</taxon>
        <taxon>Eurotiomycetidae</taxon>
        <taxon>Eurotiales</taxon>
        <taxon>Aspergillaceae</taxon>
        <taxon>Aspergillus</taxon>
        <taxon>Aspergillus subgen. Circumdati</taxon>
    </lineage>
</organism>
<feature type="region of interest" description="Disordered" evidence="1">
    <location>
        <begin position="1"/>
        <end position="21"/>
    </location>
</feature>